<comment type="caution">
    <text evidence="2">The sequence shown here is derived from an EMBL/GenBank/DDBJ whole genome shotgun (WGS) entry which is preliminary data.</text>
</comment>
<evidence type="ECO:0000313" key="2">
    <source>
        <dbReference type="EMBL" id="KAK9749786.1"/>
    </source>
</evidence>
<dbReference type="PANTHER" id="PTHR13555:SF36">
    <property type="entry name" value="ZINC FINGER C2HC DOMAIN-CONTAINING PROTEIN 1B"/>
    <property type="match status" value="1"/>
</dbReference>
<evidence type="ECO:0000256" key="1">
    <source>
        <dbReference type="SAM" id="MobiDB-lite"/>
    </source>
</evidence>
<reference evidence="2" key="1">
    <citation type="submission" date="2024-03" db="EMBL/GenBank/DDBJ databases">
        <title>WGS assembly of Saponaria officinalis var. Norfolk2.</title>
        <authorList>
            <person name="Jenkins J."/>
            <person name="Shu S."/>
            <person name="Grimwood J."/>
            <person name="Barry K."/>
            <person name="Goodstein D."/>
            <person name="Schmutz J."/>
            <person name="Leebens-Mack J."/>
            <person name="Osbourn A."/>
        </authorList>
    </citation>
    <scope>NUCLEOTIDE SEQUENCE [LARGE SCALE GENOMIC DNA]</scope>
    <source>
        <strain evidence="2">JIC</strain>
    </source>
</reference>
<protein>
    <recommendedName>
        <fullName evidence="4">Zinc-ribbon domain-containing protein</fullName>
    </recommendedName>
</protein>
<evidence type="ECO:0008006" key="4">
    <source>
        <dbReference type="Google" id="ProtNLM"/>
    </source>
</evidence>
<gene>
    <name evidence="2" type="ORF">RND81_02G150000</name>
</gene>
<proteinExistence type="predicted"/>
<sequence length="461" mass="51540">MVTRVSVHNYSSRVPDNNNNGGHNYDSDTNLRSADAYFDSTMDEVHHRVSQVEGDRISGVDRDEGSNTVDCLDERYKDPMHIRNIGIEDDRSSLESSGSLRDSCIGLTTTDSFMSDVLPIEAARARFLQVIVDNFIGEHLIEKQGAYVDDTFEPGEDKMNKRKSGQIQYEGDPRFVLPLMYVANLYQTLVNEVNLKMASLNGIREKTIGVALEASGGLYRKLTHKFPKSGSYSFKRRELATSMETRRRFPELVVQEEKRIRFVVANGLNIVERPTGVPAEDAKWFKRLTGRTEVAITATDYKFYNPRHKVRRASLNASPTVSALLSYNGSSDHEFQSASENPGDQVTPSKQHLVTVARQPQYQPVLLNHHQSLHHNQSATFVSCSHESGQSSHLHDIAHVHESPTLSQSMASVDPLAGSHLVGRLNMMPTSPAKFCDECGSPYVRPTSKFCSECGTKRFGI</sequence>
<dbReference type="InterPro" id="IPR026319">
    <property type="entry name" value="ZC2HC1A/B-like"/>
</dbReference>
<dbReference type="EMBL" id="JBDFQZ010000002">
    <property type="protein sequence ID" value="KAK9749786.1"/>
    <property type="molecule type" value="Genomic_DNA"/>
</dbReference>
<evidence type="ECO:0000313" key="3">
    <source>
        <dbReference type="Proteomes" id="UP001443914"/>
    </source>
</evidence>
<feature type="region of interest" description="Disordered" evidence="1">
    <location>
        <begin position="1"/>
        <end position="28"/>
    </location>
</feature>
<keyword evidence="3" id="KW-1185">Reference proteome</keyword>
<accession>A0AAW1MTZ5</accession>
<dbReference type="PANTHER" id="PTHR13555">
    <property type="entry name" value="C2H2 ZINC FINGER CGI-62-RELATED"/>
    <property type="match status" value="1"/>
</dbReference>
<name>A0AAW1MTZ5_SAPOF</name>
<organism evidence="2 3">
    <name type="scientific">Saponaria officinalis</name>
    <name type="common">Common soapwort</name>
    <name type="synonym">Lychnis saponaria</name>
    <dbReference type="NCBI Taxonomy" id="3572"/>
    <lineage>
        <taxon>Eukaryota</taxon>
        <taxon>Viridiplantae</taxon>
        <taxon>Streptophyta</taxon>
        <taxon>Embryophyta</taxon>
        <taxon>Tracheophyta</taxon>
        <taxon>Spermatophyta</taxon>
        <taxon>Magnoliopsida</taxon>
        <taxon>eudicotyledons</taxon>
        <taxon>Gunneridae</taxon>
        <taxon>Pentapetalae</taxon>
        <taxon>Caryophyllales</taxon>
        <taxon>Caryophyllaceae</taxon>
        <taxon>Caryophylleae</taxon>
        <taxon>Saponaria</taxon>
    </lineage>
</organism>
<dbReference type="Proteomes" id="UP001443914">
    <property type="component" value="Unassembled WGS sequence"/>
</dbReference>
<dbReference type="AlphaFoldDB" id="A0AAW1MTZ5"/>